<dbReference type="PATRIC" id="fig|994573.3.peg.938"/>
<evidence type="ECO:0008006" key="3">
    <source>
        <dbReference type="Google" id="ProtNLM"/>
    </source>
</evidence>
<evidence type="ECO:0000313" key="2">
    <source>
        <dbReference type="Proteomes" id="UP000017747"/>
    </source>
</evidence>
<organism evidence="1 2">
    <name type="scientific">Youngiibacter fragilis 232.1</name>
    <dbReference type="NCBI Taxonomy" id="994573"/>
    <lineage>
        <taxon>Bacteria</taxon>
        <taxon>Bacillati</taxon>
        <taxon>Bacillota</taxon>
        <taxon>Clostridia</taxon>
        <taxon>Eubacteriales</taxon>
        <taxon>Clostridiaceae</taxon>
        <taxon>Youngiibacter</taxon>
    </lineage>
</organism>
<dbReference type="Proteomes" id="UP000017747">
    <property type="component" value="Unassembled WGS sequence"/>
</dbReference>
<dbReference type="InterPro" id="IPR041893">
    <property type="entry name" value="ArdA_dom3"/>
</dbReference>
<reference evidence="1 2" key="1">
    <citation type="journal article" date="2014" name="Genome Announc.">
        <title>Genome Sequence of Youngiibacter fragilis, the Type Strain of the Genus Youngiibacter.</title>
        <authorList>
            <person name="Wawrik C.B."/>
            <person name="Callaghan A.V."/>
            <person name="Stamps B.W."/>
            <person name="Wawrik B."/>
        </authorList>
    </citation>
    <scope>NUCLEOTIDE SEQUENCE [LARGE SCALE GENOMIC DNA]</scope>
    <source>
        <strain evidence="1 2">232.1</strain>
    </source>
</reference>
<protein>
    <recommendedName>
        <fullName evidence="3">Antirestriction protein ArdA</fullName>
    </recommendedName>
</protein>
<keyword evidence="2" id="KW-1185">Reference proteome</keyword>
<dbReference type="AlphaFoldDB" id="V7I926"/>
<evidence type="ECO:0000313" key="1">
    <source>
        <dbReference type="EMBL" id="ETA81754.1"/>
    </source>
</evidence>
<proteinExistence type="predicted"/>
<dbReference type="eggNOG" id="ENOG502Z8EK">
    <property type="taxonomic scope" value="Bacteria"/>
</dbReference>
<accession>V7I926</accession>
<name>V7I926_9CLOT</name>
<sequence>MSVNARKERIFEVELSRWNPSGTNPSAEITLPATPYELADALERAKINGDTVYSAEVLSCKLDYLPQFIAPDANLHELNHLAQRLSSLSAWELDCFEGMVMMDAVQTQYAPIPVERLINMTHSTEHCQIAYEAHDDPSLGKFYADNDFVPALEKVSDEVYEYLDFGKIGREMREGEGGVFTPHGYVVQNGEIAAEYHSGDALPLEKPDYAVLLRITKGHFNDPAYDNETAVFLKLPAGDAALLQAVDAVGAASPEECAFSSEDCMAPILTEKISDALYASEGDCYGLVNELAEQLRRIHDKHNILSYKAMLGEAPGDISLEEALDLSLVSEDFSVIREAANPADYARFVLSKYCIEQESELFASADLDGYGSKLIQGKGISLTEYGVLWSLTGRTVEQYLDQPSQSLGMEMK</sequence>
<dbReference type="RefSeq" id="WP_023387531.1">
    <property type="nucleotide sequence ID" value="NZ_AXUN02000068.1"/>
</dbReference>
<gene>
    <name evidence="1" type="ORF">T472_0204985</name>
</gene>
<dbReference type="EMBL" id="AXUN02000068">
    <property type="protein sequence ID" value="ETA81754.1"/>
    <property type="molecule type" value="Genomic_DNA"/>
</dbReference>
<dbReference type="OrthoDB" id="1733755at2"/>
<dbReference type="Gene3D" id="1.10.10.1190">
    <property type="entry name" value="Antirestriction protein ArdA, domain 3"/>
    <property type="match status" value="1"/>
</dbReference>
<comment type="caution">
    <text evidence="1">The sequence shown here is derived from an EMBL/GenBank/DDBJ whole genome shotgun (WGS) entry which is preliminary data.</text>
</comment>
<dbReference type="STRING" id="994573.T472_0204985"/>